<feature type="domain" description="Endonuclease/exonuclease/phosphatase" evidence="1">
    <location>
        <begin position="72"/>
        <end position="259"/>
    </location>
</feature>
<dbReference type="InterPro" id="IPR005135">
    <property type="entry name" value="Endo/exonuclease/phosphatase"/>
</dbReference>
<dbReference type="InterPro" id="IPR036691">
    <property type="entry name" value="Endo/exonu/phosph_ase_sf"/>
</dbReference>
<dbReference type="PANTHER" id="PTHR47510:SF3">
    <property type="entry name" value="ENDO_EXONUCLEASE_PHOSPHATASE DOMAIN-CONTAINING PROTEIN"/>
    <property type="match status" value="1"/>
</dbReference>
<protein>
    <recommendedName>
        <fullName evidence="1">Endonuclease/exonuclease/phosphatase domain-containing protein</fullName>
    </recommendedName>
</protein>
<name>A0A8D9DUG8_9HEMI</name>
<sequence>MTTDSYSFPFADCSFLSSFSSPDPAASVHNVSHVVSTRDKLTNTLNEFPGKFSLSHLNVRSMKSHEKFYDFQNIFLGSGCDIICVTESWLDSSIPDSEISFLGYRTVRLDRVGRKGGGIAIYLNNSFSHKVLASSSDTSSSIVQFIILEVVVDSSKILLAVIYNPPPVGSLDEFEHELEFHLPSYQHRFIVGDFNVDPFTTSSVSAQLSDLLSSLNLHVLPTGATRHTATSDSRLDLMVVGDESSILTHGKLTVGSSDHDLMYLVFNLFSPRPRPKLITCRNFKNFNPELFSHDATAADWNSVYSLPDIDSKVLTFNNIVISLFDKHAPFYTFRAKQMSTVYTLDVL</sequence>
<evidence type="ECO:0000313" key="2">
    <source>
        <dbReference type="EMBL" id="CAG6729717.1"/>
    </source>
</evidence>
<organism evidence="2">
    <name type="scientific">Cacopsylla melanoneura</name>
    <dbReference type="NCBI Taxonomy" id="428564"/>
    <lineage>
        <taxon>Eukaryota</taxon>
        <taxon>Metazoa</taxon>
        <taxon>Ecdysozoa</taxon>
        <taxon>Arthropoda</taxon>
        <taxon>Hexapoda</taxon>
        <taxon>Insecta</taxon>
        <taxon>Pterygota</taxon>
        <taxon>Neoptera</taxon>
        <taxon>Paraneoptera</taxon>
        <taxon>Hemiptera</taxon>
        <taxon>Sternorrhyncha</taxon>
        <taxon>Psylloidea</taxon>
        <taxon>Psyllidae</taxon>
        <taxon>Psyllinae</taxon>
        <taxon>Cacopsylla</taxon>
    </lineage>
</organism>
<dbReference type="AlphaFoldDB" id="A0A8D9DUG8"/>
<evidence type="ECO:0000259" key="1">
    <source>
        <dbReference type="Pfam" id="PF03372"/>
    </source>
</evidence>
<accession>A0A8D9DUG8</accession>
<dbReference type="PANTHER" id="PTHR47510">
    <property type="entry name" value="REVERSE TRANSCRIPTASE DOMAIN-CONTAINING PROTEIN"/>
    <property type="match status" value="1"/>
</dbReference>
<dbReference type="EMBL" id="HBUF01379592">
    <property type="protein sequence ID" value="CAG6729717.1"/>
    <property type="molecule type" value="Transcribed_RNA"/>
</dbReference>
<dbReference type="Pfam" id="PF03372">
    <property type="entry name" value="Exo_endo_phos"/>
    <property type="match status" value="1"/>
</dbReference>
<dbReference type="SUPFAM" id="SSF56219">
    <property type="entry name" value="DNase I-like"/>
    <property type="match status" value="1"/>
</dbReference>
<proteinExistence type="predicted"/>
<dbReference type="Gene3D" id="3.60.10.10">
    <property type="entry name" value="Endonuclease/exonuclease/phosphatase"/>
    <property type="match status" value="1"/>
</dbReference>
<dbReference type="GO" id="GO:0003824">
    <property type="term" value="F:catalytic activity"/>
    <property type="evidence" value="ECO:0007669"/>
    <property type="project" value="InterPro"/>
</dbReference>
<reference evidence="2" key="1">
    <citation type="submission" date="2021-05" db="EMBL/GenBank/DDBJ databases">
        <authorList>
            <person name="Alioto T."/>
            <person name="Alioto T."/>
            <person name="Gomez Garrido J."/>
        </authorList>
    </citation>
    <scope>NUCLEOTIDE SEQUENCE</scope>
</reference>